<comment type="caution">
    <text evidence="2">The sequence shown here is derived from an EMBL/GenBank/DDBJ whole genome shotgun (WGS) entry which is preliminary data.</text>
</comment>
<dbReference type="OrthoDB" id="2094445at2759"/>
<gene>
    <name evidence="2" type="ORF">AWRI3579_g4070</name>
</gene>
<evidence type="ECO:0000256" key="1">
    <source>
        <dbReference type="SAM" id="Phobius"/>
    </source>
</evidence>
<reference evidence="3" key="1">
    <citation type="journal article" date="2016" name="Genome Announc.">
        <title>Genome sequences of three species of Hanseniaspora isolated from spontaneous wine fermentations.</title>
        <authorList>
            <person name="Sternes P.R."/>
            <person name="Lee D."/>
            <person name="Kutyna D.R."/>
            <person name="Borneman A.R."/>
        </authorList>
    </citation>
    <scope>NUCLEOTIDE SEQUENCE [LARGE SCALE GENOMIC DNA]</scope>
    <source>
        <strain evidence="3">AWRI3579</strain>
    </source>
</reference>
<sequence>MGAYYKVLGAKIPSHFLAIGTYSAVIGGVLSMNKSKPADTANAPAAAAATVPVVPETSAKDEEFDLEKVLGSFLKEETK</sequence>
<dbReference type="AlphaFoldDB" id="A0A1E5R1E5"/>
<dbReference type="EMBL" id="LPNM01000011">
    <property type="protein sequence ID" value="OEJ80702.1"/>
    <property type="molecule type" value="Genomic_DNA"/>
</dbReference>
<dbReference type="STRING" id="56408.A0A1E5R1E5"/>
<dbReference type="InParanoid" id="A0A1E5R1E5"/>
<protein>
    <recommendedName>
        <fullName evidence="4">ATP synthase subunit K, mitochondrial</fullName>
    </recommendedName>
</protein>
<keyword evidence="1" id="KW-1133">Transmembrane helix</keyword>
<feature type="transmembrane region" description="Helical" evidence="1">
    <location>
        <begin position="12"/>
        <end position="30"/>
    </location>
</feature>
<evidence type="ECO:0008006" key="4">
    <source>
        <dbReference type="Google" id="ProtNLM"/>
    </source>
</evidence>
<dbReference type="InterPro" id="IPR021278">
    <property type="entry name" value="ATP19"/>
</dbReference>
<evidence type="ECO:0000313" key="2">
    <source>
        <dbReference type="EMBL" id="OEJ80702.1"/>
    </source>
</evidence>
<organism evidence="2 3">
    <name type="scientific">Hanseniaspora osmophila</name>
    <dbReference type="NCBI Taxonomy" id="56408"/>
    <lineage>
        <taxon>Eukaryota</taxon>
        <taxon>Fungi</taxon>
        <taxon>Dikarya</taxon>
        <taxon>Ascomycota</taxon>
        <taxon>Saccharomycotina</taxon>
        <taxon>Saccharomycetes</taxon>
        <taxon>Saccharomycodales</taxon>
        <taxon>Saccharomycodaceae</taxon>
        <taxon>Hanseniaspora</taxon>
    </lineage>
</organism>
<keyword evidence="1" id="KW-0472">Membrane</keyword>
<dbReference type="Proteomes" id="UP000095728">
    <property type="component" value="Unassembled WGS sequence"/>
</dbReference>
<keyword evidence="3" id="KW-1185">Reference proteome</keyword>
<dbReference type="Pfam" id="PF11022">
    <property type="entry name" value="ATP19"/>
    <property type="match status" value="1"/>
</dbReference>
<keyword evidence="1" id="KW-0812">Transmembrane</keyword>
<evidence type="ECO:0000313" key="3">
    <source>
        <dbReference type="Proteomes" id="UP000095728"/>
    </source>
</evidence>
<proteinExistence type="predicted"/>
<name>A0A1E5R1E5_9ASCO</name>
<accession>A0A1E5R1E5</accession>